<evidence type="ECO:0000313" key="1">
    <source>
        <dbReference type="EMBL" id="BAJ01281.1"/>
    </source>
</evidence>
<dbReference type="KEGG" id="svo:SVI_1310"/>
<dbReference type="HOGENOM" id="CLU_3391320_0_0_6"/>
<evidence type="ECO:0000313" key="2">
    <source>
        <dbReference type="Proteomes" id="UP000002350"/>
    </source>
</evidence>
<organism evidence="1 2">
    <name type="scientific">Shewanella violacea (strain JCM 10179 / CIP 106290 / LMG 19151 / DSS12)</name>
    <dbReference type="NCBI Taxonomy" id="637905"/>
    <lineage>
        <taxon>Bacteria</taxon>
        <taxon>Pseudomonadati</taxon>
        <taxon>Pseudomonadota</taxon>
        <taxon>Gammaproteobacteria</taxon>
        <taxon>Alteromonadales</taxon>
        <taxon>Shewanellaceae</taxon>
        <taxon>Shewanella</taxon>
    </lineage>
</organism>
<proteinExistence type="predicted"/>
<dbReference type="EMBL" id="AP011177">
    <property type="protein sequence ID" value="BAJ01281.1"/>
    <property type="molecule type" value="Genomic_DNA"/>
</dbReference>
<accession>D4ZHY2</accession>
<dbReference type="STRING" id="637905.SVI_1310"/>
<gene>
    <name evidence="1" type="ordered locus">SVI_1310</name>
</gene>
<name>D4ZHY2_SHEVD</name>
<reference evidence="2" key="1">
    <citation type="journal article" date="2010" name="Mol. Biosyst.">
        <title>Complete genome sequence and comparative analysis of Shewanella violacea, a psychrophilic and piezophilic bacterium from deep sea floor sediments.</title>
        <authorList>
            <person name="Aono E."/>
            <person name="Baba T."/>
            <person name="Ara T."/>
            <person name="Nishi T."/>
            <person name="Nakamichi T."/>
            <person name="Inamoto E."/>
            <person name="Toyonaga H."/>
            <person name="Hasegawa M."/>
            <person name="Takai Y."/>
            <person name="Okumura Y."/>
            <person name="Baba M."/>
            <person name="Tomita M."/>
            <person name="Kato C."/>
            <person name="Oshima T."/>
            <person name="Nakasone K."/>
            <person name="Mori H."/>
        </authorList>
    </citation>
    <scope>NUCLEOTIDE SEQUENCE [LARGE SCALE GENOMIC DNA]</scope>
    <source>
        <strain evidence="2">JCM 10179 / CIP 106290 / LMG 19151 / DSS12</strain>
    </source>
</reference>
<keyword evidence="2" id="KW-1185">Reference proteome</keyword>
<sequence length="32" mass="3600">MLSIADYIFAGANTKDLIVGIRHLLLFFYGVK</sequence>
<protein>
    <submittedName>
        <fullName evidence="1">Uncharacterized protein</fullName>
    </submittedName>
</protein>
<dbReference type="AlphaFoldDB" id="D4ZHY2"/>
<dbReference type="Proteomes" id="UP000002350">
    <property type="component" value="Chromosome"/>
</dbReference>